<protein>
    <recommendedName>
        <fullName evidence="4">Secreted protein</fullName>
    </recommendedName>
</protein>
<feature type="signal peptide" evidence="1">
    <location>
        <begin position="1"/>
        <end position="18"/>
    </location>
</feature>
<dbReference type="AlphaFoldDB" id="A0A388LMC5"/>
<dbReference type="Gramene" id="GBG83411">
    <property type="protein sequence ID" value="GBG83411"/>
    <property type="gene ID" value="CBR_g37125"/>
</dbReference>
<dbReference type="EMBL" id="BFEA01000438">
    <property type="protein sequence ID" value="GBG83411.1"/>
    <property type="molecule type" value="Genomic_DNA"/>
</dbReference>
<feature type="chain" id="PRO_5017255413" description="Secreted protein" evidence="1">
    <location>
        <begin position="19"/>
        <end position="82"/>
    </location>
</feature>
<evidence type="ECO:0008006" key="4">
    <source>
        <dbReference type="Google" id="ProtNLM"/>
    </source>
</evidence>
<keyword evidence="1" id="KW-0732">Signal</keyword>
<keyword evidence="3" id="KW-1185">Reference proteome</keyword>
<evidence type="ECO:0000256" key="1">
    <source>
        <dbReference type="SAM" id="SignalP"/>
    </source>
</evidence>
<dbReference type="Proteomes" id="UP000265515">
    <property type="component" value="Unassembled WGS sequence"/>
</dbReference>
<accession>A0A388LMC5</accession>
<sequence length="82" mass="8858">MSSFLLLAFCMQPRFLWQNVCPVSLSLSTRRLGWAASVVLEREGGGGGGGGGGGEWQGREEDMVEGMEDQRDVNTSSCEEKS</sequence>
<comment type="caution">
    <text evidence="2">The sequence shown here is derived from an EMBL/GenBank/DDBJ whole genome shotgun (WGS) entry which is preliminary data.</text>
</comment>
<reference evidence="2 3" key="1">
    <citation type="journal article" date="2018" name="Cell">
        <title>The Chara Genome: Secondary Complexity and Implications for Plant Terrestrialization.</title>
        <authorList>
            <person name="Nishiyama T."/>
            <person name="Sakayama H."/>
            <person name="Vries J.D."/>
            <person name="Buschmann H."/>
            <person name="Saint-Marcoux D."/>
            <person name="Ullrich K.K."/>
            <person name="Haas F.B."/>
            <person name="Vanderstraeten L."/>
            <person name="Becker D."/>
            <person name="Lang D."/>
            <person name="Vosolsobe S."/>
            <person name="Rombauts S."/>
            <person name="Wilhelmsson P.K.I."/>
            <person name="Janitza P."/>
            <person name="Kern R."/>
            <person name="Heyl A."/>
            <person name="Rumpler F."/>
            <person name="Villalobos L.I.A.C."/>
            <person name="Clay J.M."/>
            <person name="Skokan R."/>
            <person name="Toyoda A."/>
            <person name="Suzuki Y."/>
            <person name="Kagoshima H."/>
            <person name="Schijlen E."/>
            <person name="Tajeshwar N."/>
            <person name="Catarino B."/>
            <person name="Hetherington A.J."/>
            <person name="Saltykova A."/>
            <person name="Bonnot C."/>
            <person name="Breuninger H."/>
            <person name="Symeonidi A."/>
            <person name="Radhakrishnan G.V."/>
            <person name="Van Nieuwerburgh F."/>
            <person name="Deforce D."/>
            <person name="Chang C."/>
            <person name="Karol K.G."/>
            <person name="Hedrich R."/>
            <person name="Ulvskov P."/>
            <person name="Glockner G."/>
            <person name="Delwiche C.F."/>
            <person name="Petrasek J."/>
            <person name="Van de Peer Y."/>
            <person name="Friml J."/>
            <person name="Beilby M."/>
            <person name="Dolan L."/>
            <person name="Kohara Y."/>
            <person name="Sugano S."/>
            <person name="Fujiyama A."/>
            <person name="Delaux P.-M."/>
            <person name="Quint M."/>
            <person name="TheiBen G."/>
            <person name="Hagemann M."/>
            <person name="Harholt J."/>
            <person name="Dunand C."/>
            <person name="Zachgo S."/>
            <person name="Langdale J."/>
            <person name="Maumus F."/>
            <person name="Straeten D.V.D."/>
            <person name="Gould S.B."/>
            <person name="Rensing S.A."/>
        </authorList>
    </citation>
    <scope>NUCLEOTIDE SEQUENCE [LARGE SCALE GENOMIC DNA]</scope>
    <source>
        <strain evidence="2 3">S276</strain>
    </source>
</reference>
<proteinExistence type="predicted"/>
<organism evidence="2 3">
    <name type="scientific">Chara braunii</name>
    <name type="common">Braun's stonewort</name>
    <dbReference type="NCBI Taxonomy" id="69332"/>
    <lineage>
        <taxon>Eukaryota</taxon>
        <taxon>Viridiplantae</taxon>
        <taxon>Streptophyta</taxon>
        <taxon>Charophyceae</taxon>
        <taxon>Charales</taxon>
        <taxon>Characeae</taxon>
        <taxon>Chara</taxon>
    </lineage>
</organism>
<evidence type="ECO:0000313" key="2">
    <source>
        <dbReference type="EMBL" id="GBG83411.1"/>
    </source>
</evidence>
<evidence type="ECO:0000313" key="3">
    <source>
        <dbReference type="Proteomes" id="UP000265515"/>
    </source>
</evidence>
<name>A0A388LMC5_CHABU</name>
<gene>
    <name evidence="2" type="ORF">CBR_g37125</name>
</gene>